<accession>A0ABQ6CVL5</accession>
<evidence type="ECO:0000313" key="2">
    <source>
        <dbReference type="EMBL" id="GLS42104.1"/>
    </source>
</evidence>
<dbReference type="Proteomes" id="UP001156881">
    <property type="component" value="Unassembled WGS sequence"/>
</dbReference>
<evidence type="ECO:0000313" key="3">
    <source>
        <dbReference type="Proteomes" id="UP001156881"/>
    </source>
</evidence>
<gene>
    <name evidence="2" type="ORF">GCM10007884_00890</name>
</gene>
<keyword evidence="3" id="KW-1185">Reference proteome</keyword>
<dbReference type="EMBL" id="BSPG01000001">
    <property type="protein sequence ID" value="GLS42104.1"/>
    <property type="molecule type" value="Genomic_DNA"/>
</dbReference>
<reference evidence="3" key="1">
    <citation type="journal article" date="2019" name="Int. J. Syst. Evol. Microbiol.">
        <title>The Global Catalogue of Microorganisms (GCM) 10K type strain sequencing project: providing services to taxonomists for standard genome sequencing and annotation.</title>
        <authorList>
            <consortium name="The Broad Institute Genomics Platform"/>
            <consortium name="The Broad Institute Genome Sequencing Center for Infectious Disease"/>
            <person name="Wu L."/>
            <person name="Ma J."/>
        </authorList>
    </citation>
    <scope>NUCLEOTIDE SEQUENCE [LARGE SCALE GENOMIC DNA]</scope>
    <source>
        <strain evidence="3">NBRC 107710</strain>
    </source>
</reference>
<evidence type="ECO:0000256" key="1">
    <source>
        <dbReference type="SAM" id="MobiDB-lite"/>
    </source>
</evidence>
<proteinExistence type="predicted"/>
<feature type="region of interest" description="Disordered" evidence="1">
    <location>
        <begin position="68"/>
        <end position="93"/>
    </location>
</feature>
<name>A0ABQ6CVL5_9HYPH</name>
<comment type="caution">
    <text evidence="2">The sequence shown here is derived from an EMBL/GenBank/DDBJ whole genome shotgun (WGS) entry which is preliminary data.</text>
</comment>
<sequence>MVFVSILSLRRRGRTGFRTTGRLYALGRRVGQGLQSEDVQDFEKSGDAGIGGTAARCRKVRYHTPLRMRPLLPGALRGRRRSSNSGHDTPEAA</sequence>
<organism evidence="2 3">
    <name type="scientific">Methylobacterium brachythecii</name>
    <dbReference type="NCBI Taxonomy" id="1176177"/>
    <lineage>
        <taxon>Bacteria</taxon>
        <taxon>Pseudomonadati</taxon>
        <taxon>Pseudomonadota</taxon>
        <taxon>Alphaproteobacteria</taxon>
        <taxon>Hyphomicrobiales</taxon>
        <taxon>Methylobacteriaceae</taxon>
        <taxon>Methylobacterium</taxon>
    </lineage>
</organism>
<protein>
    <submittedName>
        <fullName evidence="2">Uncharacterized protein</fullName>
    </submittedName>
</protein>